<dbReference type="PANTHER" id="PTHR11048:SF5">
    <property type="entry name" value="DECAPRENYL-PHOSPHATE PHOSPHORIBOSYLTRANSFERASE"/>
    <property type="match status" value="1"/>
</dbReference>
<dbReference type="GO" id="GO:0005886">
    <property type="term" value="C:plasma membrane"/>
    <property type="evidence" value="ECO:0007669"/>
    <property type="project" value="TreeGrafter"/>
</dbReference>
<dbReference type="NCBIfam" id="NF006088">
    <property type="entry name" value="PRK08238.1"/>
    <property type="match status" value="1"/>
</dbReference>
<feature type="transmembrane region" description="Helical" evidence="5">
    <location>
        <begin position="221"/>
        <end position="242"/>
    </location>
</feature>
<dbReference type="STRING" id="574651.SAMN04487968_103126"/>
<comment type="subcellular location">
    <subcellularLocation>
        <location evidence="1">Membrane</location>
        <topology evidence="1">Multi-pass membrane protein</topology>
    </subcellularLocation>
</comment>
<dbReference type="GO" id="GO:0009247">
    <property type="term" value="P:glycolipid biosynthetic process"/>
    <property type="evidence" value="ECO:0007669"/>
    <property type="project" value="TreeGrafter"/>
</dbReference>
<feature type="transmembrane region" description="Helical" evidence="5">
    <location>
        <begin position="318"/>
        <end position="339"/>
    </location>
</feature>
<keyword evidence="3 5" id="KW-1133">Transmembrane helix</keyword>
<evidence type="ECO:0000256" key="4">
    <source>
        <dbReference type="ARBA" id="ARBA00023136"/>
    </source>
</evidence>
<feature type="transmembrane region" description="Helical" evidence="5">
    <location>
        <begin position="290"/>
        <end position="311"/>
    </location>
</feature>
<dbReference type="Pfam" id="PF12710">
    <property type="entry name" value="HAD"/>
    <property type="match status" value="1"/>
</dbReference>
<accession>A0A1I1FUS7</accession>
<sequence>MSSTVSRPLVVDLDGTLVATDTLHEAATAFLTHSPLGVFRLAGWLRRGKAHLKAELAARTELDASVLPYRGDVLTWLEAEQSNGRRLVLATASAAWQAQAVADQLGIFHEVIATADGVNLKGSAKREVLVERFGERGFDYLGDHGADLSVWGAAATGHVVVGARRSLAERVGRVTEVGMVFPSPEGRLRALGSLLRPYQWVKNALVLVPLFTAQRLDDASAVLQMLLAVVAFCLVASSVYVLNDLADVVHDRHHPRKRLRPFASGRVGLLTGWMLWPALAVVGFGLSVAFLPALFVAALAAYLVLTTAYTFRLKRQPVLDVVVLGLLYTSRIVAGAAAIDVELSMWLLTFSMFFFLSLALTKRVNELTRIRRTMGQVGVQVRGRGYVETDLELLSSYGVASSVAAVVIFSLYVDDPKTSVLYDTPELLWCGVPVLLAWLMRVWLLAHRGTMDEDPIIFATRDRASLVAALLVVAVFVAAKVVTM</sequence>
<organism evidence="6 7">
    <name type="scientific">Nocardioides terrae</name>
    <dbReference type="NCBI Taxonomy" id="574651"/>
    <lineage>
        <taxon>Bacteria</taxon>
        <taxon>Bacillati</taxon>
        <taxon>Actinomycetota</taxon>
        <taxon>Actinomycetes</taxon>
        <taxon>Propionibacteriales</taxon>
        <taxon>Nocardioidaceae</taxon>
        <taxon>Nocardioides</taxon>
    </lineage>
</organism>
<dbReference type="SUPFAM" id="SSF56784">
    <property type="entry name" value="HAD-like"/>
    <property type="match status" value="1"/>
</dbReference>
<dbReference type="InterPro" id="IPR044878">
    <property type="entry name" value="UbiA_sf"/>
</dbReference>
<keyword evidence="4 5" id="KW-0472">Membrane</keyword>
<feature type="transmembrane region" description="Helical" evidence="5">
    <location>
        <begin position="345"/>
        <end position="364"/>
    </location>
</feature>
<feature type="transmembrane region" description="Helical" evidence="5">
    <location>
        <begin position="425"/>
        <end position="444"/>
    </location>
</feature>
<keyword evidence="7" id="KW-1185">Reference proteome</keyword>
<dbReference type="Gene3D" id="3.40.50.1000">
    <property type="entry name" value="HAD superfamily/HAD-like"/>
    <property type="match status" value="1"/>
</dbReference>
<dbReference type="OrthoDB" id="9803632at2"/>
<protein>
    <submittedName>
        <fullName evidence="6">4-hydroxybenzoate polyprenyltransferase</fullName>
    </submittedName>
</protein>
<dbReference type="GO" id="GO:0016765">
    <property type="term" value="F:transferase activity, transferring alkyl or aryl (other than methyl) groups"/>
    <property type="evidence" value="ECO:0007669"/>
    <property type="project" value="InterPro"/>
</dbReference>
<keyword evidence="2 5" id="KW-0812">Transmembrane</keyword>
<proteinExistence type="predicted"/>
<feature type="transmembrane region" description="Helical" evidence="5">
    <location>
        <begin position="263"/>
        <end position="284"/>
    </location>
</feature>
<feature type="transmembrane region" description="Helical" evidence="5">
    <location>
        <begin position="394"/>
        <end position="413"/>
    </location>
</feature>
<dbReference type="RefSeq" id="WP_091121103.1">
    <property type="nucleotide sequence ID" value="NZ_FOLB01000003.1"/>
</dbReference>
<name>A0A1I1FUS7_9ACTN</name>
<dbReference type="InterPro" id="IPR036412">
    <property type="entry name" value="HAD-like_sf"/>
</dbReference>
<dbReference type="Gene3D" id="1.10.357.140">
    <property type="entry name" value="UbiA prenyltransferase"/>
    <property type="match status" value="1"/>
</dbReference>
<dbReference type="Proteomes" id="UP000198832">
    <property type="component" value="Unassembled WGS sequence"/>
</dbReference>
<evidence type="ECO:0000256" key="2">
    <source>
        <dbReference type="ARBA" id="ARBA00022692"/>
    </source>
</evidence>
<evidence type="ECO:0000313" key="6">
    <source>
        <dbReference type="EMBL" id="SFC02776.1"/>
    </source>
</evidence>
<dbReference type="CDD" id="cd13963">
    <property type="entry name" value="PT_UbiA_2"/>
    <property type="match status" value="1"/>
</dbReference>
<reference evidence="6 7" key="1">
    <citation type="submission" date="2016-10" db="EMBL/GenBank/DDBJ databases">
        <authorList>
            <person name="de Groot N.N."/>
        </authorList>
    </citation>
    <scope>NUCLEOTIDE SEQUENCE [LARGE SCALE GENOMIC DNA]</scope>
    <source>
        <strain evidence="6 7">CGMCC 1.7056</strain>
    </source>
</reference>
<evidence type="ECO:0000256" key="1">
    <source>
        <dbReference type="ARBA" id="ARBA00004141"/>
    </source>
</evidence>
<dbReference type="InterPro" id="IPR000537">
    <property type="entry name" value="UbiA_prenyltransferase"/>
</dbReference>
<gene>
    <name evidence="6" type="ORF">SAMN04487968_103126</name>
</gene>
<dbReference type="InterPro" id="IPR023214">
    <property type="entry name" value="HAD_sf"/>
</dbReference>
<dbReference type="InterPro" id="IPR039653">
    <property type="entry name" value="Prenyltransferase"/>
</dbReference>
<dbReference type="AlphaFoldDB" id="A0A1I1FUS7"/>
<evidence type="ECO:0000256" key="3">
    <source>
        <dbReference type="ARBA" id="ARBA00022989"/>
    </source>
</evidence>
<dbReference type="EMBL" id="FOLB01000003">
    <property type="protein sequence ID" value="SFC02776.1"/>
    <property type="molecule type" value="Genomic_DNA"/>
</dbReference>
<evidence type="ECO:0000313" key="7">
    <source>
        <dbReference type="Proteomes" id="UP000198832"/>
    </source>
</evidence>
<evidence type="ECO:0000256" key="5">
    <source>
        <dbReference type="SAM" id="Phobius"/>
    </source>
</evidence>
<keyword evidence="6" id="KW-0808">Transferase</keyword>
<dbReference type="Pfam" id="PF01040">
    <property type="entry name" value="UbiA"/>
    <property type="match status" value="1"/>
</dbReference>
<dbReference type="PANTHER" id="PTHR11048">
    <property type="entry name" value="PRENYLTRANSFERASES"/>
    <property type="match status" value="1"/>
</dbReference>
<feature type="transmembrane region" description="Helical" evidence="5">
    <location>
        <begin position="464"/>
        <end position="482"/>
    </location>
</feature>